<accession>A0A8D8PFS6</accession>
<name>A0A8D8PFS6_CULPI</name>
<sequence length="187" mass="21424">MLPNHTTMDDKNIRSRSSARKKTCTFISNILKKKKISMFEDISFQEEMHYRARSEPSVSMHSCCKSYKKSKNSSASTLSLIPINGSTIEEMDAIRLRLSRTDNPFIQKVLASKESMLDYAHDTESDDAILMDQDINSPVDKDQLITQYEHHEHLIRSPPPAFWPRSPQSFVFNNTSQPLISTEMHGS</sequence>
<reference evidence="1" key="1">
    <citation type="submission" date="2021-05" db="EMBL/GenBank/DDBJ databases">
        <authorList>
            <person name="Alioto T."/>
            <person name="Alioto T."/>
            <person name="Gomez Garrido J."/>
        </authorList>
    </citation>
    <scope>NUCLEOTIDE SEQUENCE</scope>
</reference>
<proteinExistence type="predicted"/>
<dbReference type="EMBL" id="HBUE01097743">
    <property type="protein sequence ID" value="CAG6483780.1"/>
    <property type="molecule type" value="Transcribed_RNA"/>
</dbReference>
<dbReference type="EMBL" id="HBUE01239878">
    <property type="protein sequence ID" value="CAG6548993.1"/>
    <property type="molecule type" value="Transcribed_RNA"/>
</dbReference>
<dbReference type="AlphaFoldDB" id="A0A8D8PFS6"/>
<organism evidence="1">
    <name type="scientific">Culex pipiens</name>
    <name type="common">House mosquito</name>
    <dbReference type="NCBI Taxonomy" id="7175"/>
    <lineage>
        <taxon>Eukaryota</taxon>
        <taxon>Metazoa</taxon>
        <taxon>Ecdysozoa</taxon>
        <taxon>Arthropoda</taxon>
        <taxon>Hexapoda</taxon>
        <taxon>Insecta</taxon>
        <taxon>Pterygota</taxon>
        <taxon>Neoptera</taxon>
        <taxon>Endopterygota</taxon>
        <taxon>Diptera</taxon>
        <taxon>Nematocera</taxon>
        <taxon>Culicoidea</taxon>
        <taxon>Culicidae</taxon>
        <taxon>Culicinae</taxon>
        <taxon>Culicini</taxon>
        <taxon>Culex</taxon>
        <taxon>Culex</taxon>
    </lineage>
</organism>
<protein>
    <submittedName>
        <fullName evidence="1">(northern house mosquito) hypothetical protein</fullName>
    </submittedName>
</protein>
<evidence type="ECO:0000313" key="1">
    <source>
        <dbReference type="EMBL" id="CAG6601222.1"/>
    </source>
</evidence>
<dbReference type="EMBL" id="HBUE01346870">
    <property type="protein sequence ID" value="CAG6601221.1"/>
    <property type="molecule type" value="Transcribed_RNA"/>
</dbReference>
<dbReference type="EMBL" id="HBUE01346871">
    <property type="protein sequence ID" value="CAG6601222.1"/>
    <property type="molecule type" value="Transcribed_RNA"/>
</dbReference>
<dbReference type="EMBL" id="HBUE01239877">
    <property type="protein sequence ID" value="CAG6548992.1"/>
    <property type="molecule type" value="Transcribed_RNA"/>
</dbReference>